<keyword evidence="1" id="KW-0472">Membrane</keyword>
<dbReference type="InterPro" id="IPR000626">
    <property type="entry name" value="Ubiquitin-like_dom"/>
</dbReference>
<protein>
    <recommendedName>
        <fullName evidence="2">Ubiquitin-like domain-containing protein</fullName>
    </recommendedName>
</protein>
<dbReference type="InterPro" id="IPR029071">
    <property type="entry name" value="Ubiquitin-like_domsf"/>
</dbReference>
<dbReference type="Proteomes" id="UP001489004">
    <property type="component" value="Unassembled WGS sequence"/>
</dbReference>
<dbReference type="InterPro" id="IPR019387">
    <property type="entry name" value="SAYSvFN_dom"/>
</dbReference>
<keyword evidence="1" id="KW-1133">Transmembrane helix</keyword>
<evidence type="ECO:0000259" key="2">
    <source>
        <dbReference type="PROSITE" id="PS50053"/>
    </source>
</evidence>
<proteinExistence type="predicted"/>
<dbReference type="SMART" id="SM00213">
    <property type="entry name" value="UBQ"/>
    <property type="match status" value="1"/>
</dbReference>
<reference evidence="3 4" key="1">
    <citation type="journal article" date="2024" name="Nat. Commun.">
        <title>Phylogenomics reveals the evolutionary origins of lichenization in chlorophyte algae.</title>
        <authorList>
            <person name="Puginier C."/>
            <person name="Libourel C."/>
            <person name="Otte J."/>
            <person name="Skaloud P."/>
            <person name="Haon M."/>
            <person name="Grisel S."/>
            <person name="Petersen M."/>
            <person name="Berrin J.G."/>
            <person name="Delaux P.M."/>
            <person name="Dal Grande F."/>
            <person name="Keller J."/>
        </authorList>
    </citation>
    <scope>NUCLEOTIDE SEQUENCE [LARGE SCALE GENOMIC DNA]</scope>
    <source>
        <strain evidence="3 4">SAG 2043</strain>
    </source>
</reference>
<accession>A0AAW1QRS4</accession>
<dbReference type="PANTHER" id="PTHR13527">
    <property type="entry name" value="SAYSVFN DOMAIN-CONTAINING PROTEIN 1"/>
    <property type="match status" value="1"/>
</dbReference>
<keyword evidence="1" id="KW-0812">Transmembrane</keyword>
<dbReference type="InterPro" id="IPR039159">
    <property type="entry name" value="SAYSD1"/>
</dbReference>
<dbReference type="Pfam" id="PF10260">
    <property type="entry name" value="SAYSvFN"/>
    <property type="match status" value="1"/>
</dbReference>
<dbReference type="AlphaFoldDB" id="A0AAW1QRS4"/>
<feature type="transmembrane region" description="Helical" evidence="1">
    <location>
        <begin position="159"/>
        <end position="176"/>
    </location>
</feature>
<dbReference type="SUPFAM" id="SSF54236">
    <property type="entry name" value="Ubiquitin-like"/>
    <property type="match status" value="1"/>
</dbReference>
<feature type="domain" description="Ubiquitin-like" evidence="2">
    <location>
        <begin position="1"/>
        <end position="59"/>
    </location>
</feature>
<keyword evidence="4" id="KW-1185">Reference proteome</keyword>
<dbReference type="EMBL" id="JALJOR010000002">
    <property type="protein sequence ID" value="KAK9824159.1"/>
    <property type="molecule type" value="Genomic_DNA"/>
</dbReference>
<evidence type="ECO:0000313" key="3">
    <source>
        <dbReference type="EMBL" id="KAK9824159.1"/>
    </source>
</evidence>
<dbReference type="PANTHER" id="PTHR13527:SF0">
    <property type="entry name" value="SAYSVFN DOMAIN-CONTAINING PROTEIN 1"/>
    <property type="match status" value="1"/>
</dbReference>
<comment type="caution">
    <text evidence="3">The sequence shown here is derived from an EMBL/GenBank/DDBJ whole genome shotgun (WGS) entry which is preliminary data.</text>
</comment>
<feature type="transmembrane region" description="Helical" evidence="1">
    <location>
        <begin position="127"/>
        <end position="153"/>
    </location>
</feature>
<gene>
    <name evidence="3" type="ORF">WJX72_008159</name>
</gene>
<evidence type="ECO:0000313" key="4">
    <source>
        <dbReference type="Proteomes" id="UP001489004"/>
    </source>
</evidence>
<dbReference type="PROSITE" id="PS50053">
    <property type="entry name" value="UBIQUITIN_2"/>
    <property type="match status" value="1"/>
</dbReference>
<evidence type="ECO:0000256" key="1">
    <source>
        <dbReference type="SAM" id="Phobius"/>
    </source>
</evidence>
<dbReference type="Gene3D" id="3.10.20.90">
    <property type="entry name" value="Phosphatidylinositol 3-kinase Catalytic Subunit, Chain A, domain 1"/>
    <property type="match status" value="1"/>
</dbReference>
<name>A0AAW1QRS4_9CHLO</name>
<dbReference type="Pfam" id="PF00240">
    <property type="entry name" value="ubiquitin"/>
    <property type="match status" value="1"/>
</dbReference>
<sequence length="213" mass="23197">MLVTVKTVTGRQHAVEVATPSSVIQLRQQVAKVLACPIDRLKLVHKGSALQDDSALPNFAPGDSLLAVVAPRTPSQQLQAISDAQNARDAGDEAEAEQFTFQLPATASRLQRRLAHFLLHTLHLPDLVLALLFGIRSRVWLALLAWIACAPLASRLEVGPLYVLGTLVAIIFINLGRRREGEASAYSIFNNFQELPGQLNAAMVDGQVRRGHM</sequence>
<organism evidence="3 4">
    <name type="scientific">[Myrmecia] bisecta</name>
    <dbReference type="NCBI Taxonomy" id="41462"/>
    <lineage>
        <taxon>Eukaryota</taxon>
        <taxon>Viridiplantae</taxon>
        <taxon>Chlorophyta</taxon>
        <taxon>core chlorophytes</taxon>
        <taxon>Trebouxiophyceae</taxon>
        <taxon>Trebouxiales</taxon>
        <taxon>Trebouxiaceae</taxon>
        <taxon>Myrmecia</taxon>
    </lineage>
</organism>